<dbReference type="PANTHER" id="PTHR46193:SF18">
    <property type="entry name" value="HEXITOL PHOSPHATASE B"/>
    <property type="match status" value="1"/>
</dbReference>
<dbReference type="InterPro" id="IPR051600">
    <property type="entry name" value="Beta-PGM-like"/>
</dbReference>
<keyword evidence="6" id="KW-0413">Isomerase</keyword>
<dbReference type="STRING" id="1434111.MSLAZ_0241"/>
<dbReference type="NCBIfam" id="TIGR01509">
    <property type="entry name" value="HAD-SF-IA-v3"/>
    <property type="match status" value="1"/>
</dbReference>
<dbReference type="EMBL" id="CP009515">
    <property type="protein sequence ID" value="AKB73502.1"/>
    <property type="molecule type" value="Genomic_DNA"/>
</dbReference>
<dbReference type="InterPro" id="IPR041492">
    <property type="entry name" value="HAD_2"/>
</dbReference>
<dbReference type="HOGENOM" id="CLU_045011_13_3_2"/>
<dbReference type="SUPFAM" id="SSF56784">
    <property type="entry name" value="HAD-like"/>
    <property type="match status" value="1"/>
</dbReference>
<dbReference type="SFLD" id="SFLDG01135">
    <property type="entry name" value="C1.5.6:_HAD__Beta-PGM__Phospha"/>
    <property type="match status" value="1"/>
</dbReference>
<dbReference type="RefSeq" id="WP_048124352.1">
    <property type="nucleotide sequence ID" value="NZ_CP009515.1"/>
</dbReference>
<dbReference type="KEGG" id="mls:MSLAZ_0241"/>
<evidence type="ECO:0000313" key="7">
    <source>
        <dbReference type="Proteomes" id="UP000033072"/>
    </source>
</evidence>
<evidence type="ECO:0000256" key="3">
    <source>
        <dbReference type="ARBA" id="ARBA00022723"/>
    </source>
</evidence>
<accession>A0A0E3S341</accession>
<dbReference type="OrthoDB" id="31229at2157"/>
<reference evidence="6 7" key="1">
    <citation type="submission" date="2014-07" db="EMBL/GenBank/DDBJ databases">
        <title>Methanogenic archaea and the global carbon cycle.</title>
        <authorList>
            <person name="Henriksen J.R."/>
            <person name="Luke J."/>
            <person name="Reinhart S."/>
            <person name="Benedict M.N."/>
            <person name="Youngblut N.D."/>
            <person name="Metcalf M.E."/>
            <person name="Whitaker R.J."/>
            <person name="Metcalf W.W."/>
        </authorList>
    </citation>
    <scope>NUCLEOTIDE SEQUENCE [LARGE SCALE GENOMIC DNA]</scope>
    <source>
        <strain evidence="6 7">Z-7289</strain>
    </source>
</reference>
<comment type="similarity">
    <text evidence="2">Belongs to the HAD-like hydrolase superfamily.</text>
</comment>
<name>A0A0E3S341_9EURY</name>
<evidence type="ECO:0000256" key="1">
    <source>
        <dbReference type="ARBA" id="ARBA00001946"/>
    </source>
</evidence>
<dbReference type="InterPro" id="IPR036412">
    <property type="entry name" value="HAD-like_sf"/>
</dbReference>
<keyword evidence="4" id="KW-0460">Magnesium</keyword>
<dbReference type="SFLD" id="SFLDG01129">
    <property type="entry name" value="C1.5:_HAD__Beta-PGM__Phosphata"/>
    <property type="match status" value="1"/>
</dbReference>
<gene>
    <name evidence="6" type="ORF">MSLAZ_0241</name>
</gene>
<dbReference type="PANTHER" id="PTHR46193">
    <property type="entry name" value="6-PHOSPHOGLUCONATE PHOSPHATASE"/>
    <property type="match status" value="1"/>
</dbReference>
<dbReference type="Proteomes" id="UP000033072">
    <property type="component" value="Chromosome"/>
</dbReference>
<dbReference type="Pfam" id="PF13419">
    <property type="entry name" value="HAD_2"/>
    <property type="match status" value="1"/>
</dbReference>
<keyword evidence="7" id="KW-1185">Reference proteome</keyword>
<protein>
    <submittedName>
        <fullName evidence="6">Beta-phosphoglucomutase</fullName>
        <ecNumber evidence="6">5.4.2.6</ecNumber>
    </submittedName>
</protein>
<dbReference type="GeneID" id="24804911"/>
<proteinExistence type="inferred from homology"/>
<dbReference type="Gene3D" id="3.40.50.1000">
    <property type="entry name" value="HAD superfamily/HAD-like"/>
    <property type="match status" value="1"/>
</dbReference>
<evidence type="ECO:0000256" key="5">
    <source>
        <dbReference type="ARBA" id="ARBA00023277"/>
    </source>
</evidence>
<dbReference type="PATRIC" id="fig|1434111.4.peg.298"/>
<organism evidence="6 7">
    <name type="scientific">Methanosarcina lacustris Z-7289</name>
    <dbReference type="NCBI Taxonomy" id="1434111"/>
    <lineage>
        <taxon>Archaea</taxon>
        <taxon>Methanobacteriati</taxon>
        <taxon>Methanobacteriota</taxon>
        <taxon>Stenosarchaea group</taxon>
        <taxon>Methanomicrobia</taxon>
        <taxon>Methanosarcinales</taxon>
        <taxon>Methanosarcinaceae</taxon>
        <taxon>Methanosarcina</taxon>
    </lineage>
</organism>
<dbReference type="AlphaFoldDB" id="A0A0E3S341"/>
<dbReference type="SFLD" id="SFLDS00003">
    <property type="entry name" value="Haloacid_Dehalogenase"/>
    <property type="match status" value="1"/>
</dbReference>
<keyword evidence="3" id="KW-0479">Metal-binding</keyword>
<evidence type="ECO:0000313" key="6">
    <source>
        <dbReference type="EMBL" id="AKB73502.1"/>
    </source>
</evidence>
<dbReference type="InterPro" id="IPR023198">
    <property type="entry name" value="PGP-like_dom2"/>
</dbReference>
<dbReference type="InterPro" id="IPR006439">
    <property type="entry name" value="HAD-SF_hydro_IA"/>
</dbReference>
<dbReference type="GO" id="GO:0008801">
    <property type="term" value="F:beta-phosphoglucomutase activity"/>
    <property type="evidence" value="ECO:0007669"/>
    <property type="project" value="UniProtKB-EC"/>
</dbReference>
<sequence>MLKAIIFDVDGVLVDSMRFHADAWVEAFREAGLSIKREDIYEIEGGNNRGIVRSIFEKAGKNPETEDFESISRKKREILDLSLLKPFDGMVDCLKELKQSFHLALVSGSSRMVVGTVIENFFSDIFEVIVTGSDVENGKPSPEPYLKGVEKLSLPGDECLVVENAPMGIEAAKAAGLYCVAVASTLGPERLQHADLVFENHAALFEYLKNLVPD</sequence>
<keyword evidence="5" id="KW-0119">Carbohydrate metabolism</keyword>
<evidence type="ECO:0000256" key="4">
    <source>
        <dbReference type="ARBA" id="ARBA00022842"/>
    </source>
</evidence>
<dbReference type="EC" id="5.4.2.6" evidence="6"/>
<evidence type="ECO:0000256" key="2">
    <source>
        <dbReference type="ARBA" id="ARBA00007958"/>
    </source>
</evidence>
<dbReference type="CDD" id="cd07505">
    <property type="entry name" value="HAD_BPGM-like"/>
    <property type="match status" value="1"/>
</dbReference>
<dbReference type="GO" id="GO:0046872">
    <property type="term" value="F:metal ion binding"/>
    <property type="evidence" value="ECO:0007669"/>
    <property type="project" value="UniProtKB-KW"/>
</dbReference>
<comment type="cofactor">
    <cofactor evidence="1">
        <name>Mg(2+)</name>
        <dbReference type="ChEBI" id="CHEBI:18420"/>
    </cofactor>
</comment>
<dbReference type="InterPro" id="IPR023214">
    <property type="entry name" value="HAD_sf"/>
</dbReference>
<dbReference type="Gene3D" id="1.10.150.240">
    <property type="entry name" value="Putative phosphatase, domain 2"/>
    <property type="match status" value="1"/>
</dbReference>